<dbReference type="EMBL" id="PYXZ01000001">
    <property type="protein sequence ID" value="PUA82917.1"/>
    <property type="molecule type" value="Genomic_DNA"/>
</dbReference>
<dbReference type="SUPFAM" id="SSF52980">
    <property type="entry name" value="Restriction endonuclease-like"/>
    <property type="match status" value="1"/>
</dbReference>
<dbReference type="Pfam" id="PF17946">
    <property type="entry name" value="RecC_C"/>
    <property type="match status" value="1"/>
</dbReference>
<organism evidence="13 14">
    <name type="scientific">Nocardioides currus</name>
    <dbReference type="NCBI Taxonomy" id="2133958"/>
    <lineage>
        <taxon>Bacteria</taxon>
        <taxon>Bacillati</taxon>
        <taxon>Actinomycetota</taxon>
        <taxon>Actinomycetes</taxon>
        <taxon>Propionibacteriales</taxon>
        <taxon>Nocardioidaceae</taxon>
        <taxon>Nocardioides</taxon>
    </lineage>
</organism>
<dbReference type="OrthoDB" id="9762834at2"/>
<gene>
    <name evidence="10 13" type="primary">recC</name>
    <name evidence="13" type="ORF">C7S10_04265</name>
</gene>
<dbReference type="RefSeq" id="WP_108343103.1">
    <property type="nucleotide sequence ID" value="NZ_PYXZ01000001.1"/>
</dbReference>
<dbReference type="PIRSF" id="PIRSF000980">
    <property type="entry name" value="RecC"/>
    <property type="match status" value="1"/>
</dbReference>
<dbReference type="PANTHER" id="PTHR30591:SF1">
    <property type="entry name" value="RECBCD ENZYME SUBUNIT RECC"/>
    <property type="match status" value="1"/>
</dbReference>
<comment type="function">
    <text evidence="10">A helicase/nuclease that prepares dsDNA breaks (DSB) for recombinational DNA repair. Binds to DSBs and unwinds DNA via a highly rapid and processive ATP-dependent bidirectional helicase activity. Unwinds dsDNA until it encounters a Chi (crossover hotspot instigator) sequence from the 3' direction. Cuts ssDNA a few nucleotides 3' to the Chi site. The properties and activities of the enzyme are changed at Chi. The Chi-altered holoenzyme produces a long 3'-ssDNA overhang and facilitates RecA-binding to the ssDNA for homologous DNA recombination and repair. Holoenzyme degrades any linearized DNA that is unable to undergo homologous recombination. In the holoenzyme this subunit recognizes the wild-type Chi sequence, and when added to isolated RecB increases its ATP-dependent helicase processivity.</text>
</comment>
<evidence type="ECO:0000256" key="4">
    <source>
        <dbReference type="ARBA" id="ARBA00022801"/>
    </source>
</evidence>
<dbReference type="InterPro" id="IPR006697">
    <property type="entry name" value="RecC"/>
</dbReference>
<name>A0A2R7Z2Q6_9ACTN</name>
<evidence type="ECO:0000256" key="9">
    <source>
        <dbReference type="ARBA" id="ARBA00023204"/>
    </source>
</evidence>
<comment type="miscellaneous">
    <text evidence="10">In the RecBCD complex, RecB has a slow 3'-5' helicase, an exonuclease activity and loads RecA onto ssDNA, RecD has a fast 5'-3' helicase activity, while RecC stimulates the ATPase and processivity of the RecB helicase and contributes to recognition of the Chi site.</text>
</comment>
<keyword evidence="6 10" id="KW-0269">Exonuclease</keyword>
<dbReference type="InterPro" id="IPR013986">
    <property type="entry name" value="DExx_box_DNA_helicase_dom_sf"/>
</dbReference>
<comment type="caution">
    <text evidence="13">The sequence shown here is derived from an EMBL/GenBank/DDBJ whole genome shotgun (WGS) entry which is preliminary data.</text>
</comment>
<dbReference type="GO" id="GO:0005524">
    <property type="term" value="F:ATP binding"/>
    <property type="evidence" value="ECO:0007669"/>
    <property type="project" value="UniProtKB-UniRule"/>
</dbReference>
<protein>
    <recommendedName>
        <fullName evidence="10">RecBCD enzyme subunit RecC</fullName>
    </recommendedName>
    <alternativeName>
        <fullName evidence="10">Exonuclease V subunit RecC</fullName>
        <shortName evidence="10">ExoV subunit RecC</shortName>
    </alternativeName>
    <alternativeName>
        <fullName evidence="10">Helicase/nuclease RecBCD subunit RecC</fullName>
    </alternativeName>
</protein>
<evidence type="ECO:0000256" key="6">
    <source>
        <dbReference type="ARBA" id="ARBA00022839"/>
    </source>
</evidence>
<evidence type="ECO:0000256" key="5">
    <source>
        <dbReference type="ARBA" id="ARBA00022806"/>
    </source>
</evidence>
<dbReference type="Pfam" id="PF04257">
    <property type="entry name" value="Exonuc_V_gamma"/>
    <property type="match status" value="1"/>
</dbReference>
<dbReference type="GO" id="GO:0000724">
    <property type="term" value="P:double-strand break repair via homologous recombination"/>
    <property type="evidence" value="ECO:0007669"/>
    <property type="project" value="UniProtKB-UniRule"/>
</dbReference>
<feature type="region of interest" description="Disordered" evidence="11">
    <location>
        <begin position="1030"/>
        <end position="1053"/>
    </location>
</feature>
<accession>A0A2R7Z2Q6</accession>
<evidence type="ECO:0000256" key="11">
    <source>
        <dbReference type="SAM" id="MobiDB-lite"/>
    </source>
</evidence>
<dbReference type="Gene3D" id="1.10.10.990">
    <property type="match status" value="1"/>
</dbReference>
<keyword evidence="2 10" id="KW-0547">Nucleotide-binding</keyword>
<keyword evidence="1 10" id="KW-0540">Nuclease</keyword>
<comment type="similarity">
    <text evidence="10">Belongs to the RecC family.</text>
</comment>
<reference evidence="13 14" key="1">
    <citation type="submission" date="2018-03" db="EMBL/GenBank/DDBJ databases">
        <authorList>
            <person name="Keele B.F."/>
        </authorList>
    </citation>
    <scope>NUCLEOTIDE SEQUENCE [LARGE SCALE GENOMIC DNA]</scope>
    <source>
        <strain evidence="13 14">IB-3</strain>
    </source>
</reference>
<feature type="region of interest" description="Disordered" evidence="11">
    <location>
        <begin position="264"/>
        <end position="284"/>
    </location>
</feature>
<proteinExistence type="inferred from homology"/>
<comment type="subunit">
    <text evidence="10">Heterotrimer of RecB, RecC and RecD. All subunits contribute to DNA-binding.</text>
</comment>
<sequence length="1115" mass="120008">MAVHVHVAERTDALADGLASLLATALPDPFAREVVVVPARGVERWLTQRLSHRLGVGPREGDGVCAGVDFVTPSSLVAMLLAKDADDPWDPDRLAWPLLEVVDSVMGETGFADLTAHLGGGDPADERSTRRYAVARRLAGLFSSYATQRPRLIADWRAGRDTDGAGEELERDLRWQADLWRRLVDRMDLPPPDARQATTLERLRAGGGDLDLPPRLSLFGHTRLPETEVELLHALGALRDVHLWLPQASPSLWASLEPAARVGPVPRDDDDSASVVGHPLLGSLGRDSRELRRSLGDVPTEHTPGAPAPPDTLLGWLQADLRANAAPDAATRAGRTGVDDSVQIHACHGAARQVDVLREVLVGLLADDSTLEPRDILVMCPDIEAYAPLISAGFGLADIAGPGQGHPAHQLRVRLADRSLGSTNPLLGVAAQLVELVHGRLSATQVLDLANADPVRARFGFGDDEMERIAHWVAEAGIRWGYDADHRASFGLGGLGANTWAAGIQRVLLGAAMSGLDHRQVAGALPVDDVSDGDLELAGRFAELVDRLHTFLAGAEAARTVADWTRVLGDGVHQLTATALDDVWQVAQLDRELARIAAGAADQDTLLRQADVRALLQQRLRGRPTRSNFRTGTLTVCTMVPMRSVPHRVVCLVGLDDGVFPRATGVDGDDVLARRPRTGERDLRSEDRQLLLDAIAATTQTLVITYTGHGEHNGAQRPPAVPLGELIDALDRTAAGPVSERVITRHPLQPFDEANLVPGRLRGSRPFTFDRSALAGASAARTDRTVVRELVPAPLPAIVPPATEVELADLQDFFRHPVQGFLRRRLRITKPYDADEVKDAIPITLDALEQWAVGDHLAMAVLGGADAMAVGEALKVSGLLPPGALGKGVLDGIITKVRPLVISALGLQGGPARTLDVDIDLGDRRVTGTVGDVFGNNPVAVSFSNLGAKQRLAAWINALALAAGRPDENWTAHTIGKHRSGGQIAMVRPLAEHDARRWLRDLVALHEAGMREPLPLPVKTSLAWAEEFRRTQGGSDGSPDGRARAEWTSPRFNDSGFPKEDADVWHVRAFGPHPDFELLAAPLRDGEDGPAPHRLGHHAWRLWGPMIANEQIRGL</sequence>
<keyword evidence="5 10" id="KW-0347">Helicase</keyword>
<dbReference type="GO" id="GO:0003678">
    <property type="term" value="F:DNA helicase activity"/>
    <property type="evidence" value="ECO:0007669"/>
    <property type="project" value="UniProtKB-UniRule"/>
</dbReference>
<dbReference type="Gene3D" id="3.40.50.300">
    <property type="entry name" value="P-loop containing nucleotide triphosphate hydrolases"/>
    <property type="match status" value="2"/>
</dbReference>
<dbReference type="PANTHER" id="PTHR30591">
    <property type="entry name" value="RECBCD ENZYME SUBUNIT RECC"/>
    <property type="match status" value="1"/>
</dbReference>
<keyword evidence="14" id="KW-1185">Reference proteome</keyword>
<keyword evidence="7 10" id="KW-0067">ATP-binding</keyword>
<evidence type="ECO:0000256" key="10">
    <source>
        <dbReference type="HAMAP-Rule" id="MF_01486"/>
    </source>
</evidence>
<dbReference type="Proteomes" id="UP000244867">
    <property type="component" value="Unassembled WGS sequence"/>
</dbReference>
<evidence type="ECO:0000256" key="2">
    <source>
        <dbReference type="ARBA" id="ARBA00022741"/>
    </source>
</evidence>
<feature type="domain" description="RecC C-terminal" evidence="12">
    <location>
        <begin position="803"/>
        <end position="1027"/>
    </location>
</feature>
<dbReference type="GO" id="GO:0009338">
    <property type="term" value="C:exodeoxyribonuclease V complex"/>
    <property type="evidence" value="ECO:0007669"/>
    <property type="project" value="InterPro"/>
</dbReference>
<evidence type="ECO:0000313" key="13">
    <source>
        <dbReference type="EMBL" id="PUA82917.1"/>
    </source>
</evidence>
<keyword evidence="8 10" id="KW-0238">DNA-binding</keyword>
<dbReference type="AlphaFoldDB" id="A0A2R7Z2Q6"/>
<evidence type="ECO:0000313" key="14">
    <source>
        <dbReference type="Proteomes" id="UP000244867"/>
    </source>
</evidence>
<dbReference type="SUPFAM" id="SSF52540">
    <property type="entry name" value="P-loop containing nucleoside triphosphate hydrolases"/>
    <property type="match status" value="2"/>
</dbReference>
<dbReference type="InterPro" id="IPR041500">
    <property type="entry name" value="RecC_C"/>
</dbReference>
<dbReference type="HAMAP" id="MF_01486">
    <property type="entry name" value="RecC"/>
    <property type="match status" value="1"/>
</dbReference>
<keyword evidence="3 10" id="KW-0227">DNA damage</keyword>
<keyword evidence="9 10" id="KW-0234">DNA repair</keyword>
<dbReference type="InterPro" id="IPR027417">
    <property type="entry name" value="P-loop_NTPase"/>
</dbReference>
<evidence type="ECO:0000256" key="8">
    <source>
        <dbReference type="ARBA" id="ARBA00023125"/>
    </source>
</evidence>
<dbReference type="InterPro" id="IPR011335">
    <property type="entry name" value="Restrct_endonuc-II-like"/>
</dbReference>
<evidence type="ECO:0000259" key="12">
    <source>
        <dbReference type="Pfam" id="PF17946"/>
    </source>
</evidence>
<keyword evidence="4 10" id="KW-0378">Hydrolase</keyword>
<dbReference type="Gene3D" id="3.40.50.10930">
    <property type="match status" value="1"/>
</dbReference>
<evidence type="ECO:0000256" key="3">
    <source>
        <dbReference type="ARBA" id="ARBA00022763"/>
    </source>
</evidence>
<dbReference type="GO" id="GO:0008854">
    <property type="term" value="F:exodeoxyribonuclease V activity"/>
    <property type="evidence" value="ECO:0007669"/>
    <property type="project" value="InterPro"/>
</dbReference>
<evidence type="ECO:0000256" key="7">
    <source>
        <dbReference type="ARBA" id="ARBA00022840"/>
    </source>
</evidence>
<dbReference type="Gene3D" id="1.10.10.160">
    <property type="match status" value="1"/>
</dbReference>
<dbReference type="NCBIfam" id="TIGR01450">
    <property type="entry name" value="recC"/>
    <property type="match status" value="1"/>
</dbReference>
<dbReference type="GO" id="GO:0003677">
    <property type="term" value="F:DNA binding"/>
    <property type="evidence" value="ECO:0007669"/>
    <property type="project" value="UniProtKB-UniRule"/>
</dbReference>
<evidence type="ECO:0000256" key="1">
    <source>
        <dbReference type="ARBA" id="ARBA00022722"/>
    </source>
</evidence>